<dbReference type="EMBL" id="MFUX01000004">
    <property type="protein sequence ID" value="OGI94919.1"/>
    <property type="molecule type" value="Genomic_DNA"/>
</dbReference>
<organism evidence="1 2">
    <name type="scientific">Candidatus Nomurabacteria bacterium RIFCSPLOWO2_01_FULL_40_18</name>
    <dbReference type="NCBI Taxonomy" id="1801773"/>
    <lineage>
        <taxon>Bacteria</taxon>
        <taxon>Candidatus Nomuraibacteriota</taxon>
    </lineage>
</organism>
<dbReference type="AlphaFoldDB" id="A0A1F6XL68"/>
<evidence type="ECO:0000313" key="2">
    <source>
        <dbReference type="Proteomes" id="UP000176629"/>
    </source>
</evidence>
<dbReference type="Proteomes" id="UP000176629">
    <property type="component" value="Unassembled WGS sequence"/>
</dbReference>
<accession>A0A1F6XL68</accession>
<sequence length="115" mass="12698">MKYENLFKYFIVLLHRVCHGFLDILICVQKALTYSNKCVSKAERKRMQSDEQNVPRVNADPVTKTPHGRIIAIDGVEMIAVGDQPNTTAVSAALSATKTGCAVVETYITVIEADL</sequence>
<comment type="caution">
    <text evidence="1">The sequence shown here is derived from an EMBL/GenBank/DDBJ whole genome shotgun (WGS) entry which is preliminary data.</text>
</comment>
<name>A0A1F6XL68_9BACT</name>
<proteinExistence type="predicted"/>
<gene>
    <name evidence="1" type="ORF">A3A03_01050</name>
</gene>
<evidence type="ECO:0000313" key="1">
    <source>
        <dbReference type="EMBL" id="OGI94919.1"/>
    </source>
</evidence>
<protein>
    <submittedName>
        <fullName evidence="1">Uncharacterized protein</fullName>
    </submittedName>
</protein>
<reference evidence="1 2" key="1">
    <citation type="journal article" date="2016" name="Nat. Commun.">
        <title>Thousands of microbial genomes shed light on interconnected biogeochemical processes in an aquifer system.</title>
        <authorList>
            <person name="Anantharaman K."/>
            <person name="Brown C.T."/>
            <person name="Hug L.A."/>
            <person name="Sharon I."/>
            <person name="Castelle C.J."/>
            <person name="Probst A.J."/>
            <person name="Thomas B.C."/>
            <person name="Singh A."/>
            <person name="Wilkins M.J."/>
            <person name="Karaoz U."/>
            <person name="Brodie E.L."/>
            <person name="Williams K.H."/>
            <person name="Hubbard S.S."/>
            <person name="Banfield J.F."/>
        </authorList>
    </citation>
    <scope>NUCLEOTIDE SEQUENCE [LARGE SCALE GENOMIC DNA]</scope>
</reference>